<dbReference type="GO" id="GO:0043842">
    <property type="term" value="F:Kdo transferase activity"/>
    <property type="evidence" value="ECO:0007669"/>
    <property type="project" value="UniProtKB-EC"/>
</dbReference>
<dbReference type="UniPathway" id="UPA00958"/>
<evidence type="ECO:0000256" key="5">
    <source>
        <dbReference type="ARBA" id="ARBA00022519"/>
    </source>
</evidence>
<comment type="similarity">
    <text evidence="11">Belongs to the glycosyltransferase group 1 family.</text>
</comment>
<name>A0A6M4GP91_9PROT</name>
<dbReference type="InterPro" id="IPR007507">
    <property type="entry name" value="Glycos_transf_N"/>
</dbReference>
<feature type="site" description="Transition state stabilizer" evidence="10">
    <location>
        <position position="130"/>
    </location>
</feature>
<gene>
    <name evidence="14" type="primary">waaA</name>
    <name evidence="14" type="ORF">DSM104443_00057</name>
</gene>
<evidence type="ECO:0000256" key="7">
    <source>
        <dbReference type="ARBA" id="ARBA00031445"/>
    </source>
</evidence>
<reference evidence="14 15" key="1">
    <citation type="submission" date="2020-04" db="EMBL/GenBank/DDBJ databases">
        <title>Usitatibacter rugosus gen. nov., sp. nov. and Usitatibacter palustris sp. nov., novel members of Usitatibacteraceae fam. nov. within the order Nitrosomonadales isolated from soil.</title>
        <authorList>
            <person name="Huber K.J."/>
            <person name="Neumann-Schaal M."/>
            <person name="Geppert A."/>
            <person name="Luckner M."/>
            <person name="Wanner G."/>
            <person name="Overmann J."/>
        </authorList>
    </citation>
    <scope>NUCLEOTIDE SEQUENCE [LARGE SCALE GENOMIC DNA]</scope>
    <source>
        <strain evidence="14 15">0125_3</strain>
    </source>
</reference>
<feature type="active site" description="Proton acceptor" evidence="9">
    <location>
        <position position="60"/>
    </location>
</feature>
<dbReference type="PANTHER" id="PTHR42755">
    <property type="entry name" value="3-DEOXY-MANNO-OCTULOSONATE CYTIDYLYLTRANSFERASE"/>
    <property type="match status" value="1"/>
</dbReference>
<comment type="catalytic activity">
    <reaction evidence="8 11">
        <text>lipid IVA (E. coli) + CMP-3-deoxy-beta-D-manno-octulosonate = alpha-Kdo-(2-&gt;6)-lipid IVA (E. coli) + CMP + H(+)</text>
        <dbReference type="Rhea" id="RHEA:28066"/>
        <dbReference type="ChEBI" id="CHEBI:15378"/>
        <dbReference type="ChEBI" id="CHEBI:58603"/>
        <dbReference type="ChEBI" id="CHEBI:60364"/>
        <dbReference type="ChEBI" id="CHEBI:60377"/>
        <dbReference type="ChEBI" id="CHEBI:85987"/>
        <dbReference type="EC" id="2.4.99.12"/>
    </reaction>
</comment>
<evidence type="ECO:0000256" key="11">
    <source>
        <dbReference type="RuleBase" id="RU365103"/>
    </source>
</evidence>
<dbReference type="SUPFAM" id="SSF53756">
    <property type="entry name" value="UDP-Glycosyltransferase/glycogen phosphorylase"/>
    <property type="match status" value="1"/>
</dbReference>
<protein>
    <recommendedName>
        <fullName evidence="4 11">3-deoxy-D-manno-octulosonic acid transferase</fullName>
        <shortName evidence="11">Kdo transferase</shortName>
        <ecNumber evidence="3 11">2.4.99.12</ecNumber>
    </recommendedName>
    <alternativeName>
        <fullName evidence="7 11">Lipid IV(A) 3-deoxy-D-manno-octulosonic acid transferase</fullName>
    </alternativeName>
</protein>
<sequence length="425" mass="46151">MSHPLYTLAWWLLAPLAVLRLAWRSHKQPGYLERLGERYGRYRKVTHATRIWIHAVSVGETRAAAILVDALAVRFPGHRILLTHMTPTGRATGVELFGGRVDRAWLPYDLGFATRRFFAHFRPEFGVILETELWPRLLESAAEADVPVFLANARLSERSARRYASFPRLTTWALGNLGGIAAQSQADADRFTALGAPAPEVTGNIKFDLDVPVEMVDRGRAFRERLGDRRVCVVGSTRDGEEALVLDAWAAAAPPADALLVIVPRHPHRFDEVAALATARGFATQRRSADEALAPETRVLIGDSMGEMLAYYAAADVVVMGGSLLDFGSQNLIEACALGKPVVVGPSTHNFEEASKSAIAAGGALRARDAAAAMGEAIALLDDPPRRLAMGEAALAFAQSNRGAVERLAEWIEERLAAARRPVVG</sequence>
<dbReference type="AlphaFoldDB" id="A0A6M4GP91"/>
<evidence type="ECO:0000256" key="2">
    <source>
        <dbReference type="ARBA" id="ARBA00004713"/>
    </source>
</evidence>
<dbReference type="Pfam" id="PF04413">
    <property type="entry name" value="Glycos_transf_N"/>
    <property type="match status" value="1"/>
</dbReference>
<feature type="domain" description="3-deoxy-D-manno-octulosonic-acid transferase N-terminal" evidence="13">
    <location>
        <begin position="33"/>
        <end position="208"/>
    </location>
</feature>
<evidence type="ECO:0000259" key="13">
    <source>
        <dbReference type="Pfam" id="PF04413"/>
    </source>
</evidence>
<keyword evidence="5" id="KW-0997">Cell inner membrane</keyword>
<dbReference type="EC" id="2.4.99.12" evidence="3 11"/>
<dbReference type="Gene3D" id="3.40.50.2000">
    <property type="entry name" value="Glycogen Phosphorylase B"/>
    <property type="match status" value="1"/>
</dbReference>
<dbReference type="EMBL" id="CP053069">
    <property type="protein sequence ID" value="QJR09022.1"/>
    <property type="molecule type" value="Genomic_DNA"/>
</dbReference>
<evidence type="ECO:0000256" key="4">
    <source>
        <dbReference type="ARBA" id="ARBA00019077"/>
    </source>
</evidence>
<proteinExistence type="inferred from homology"/>
<evidence type="ECO:0000256" key="10">
    <source>
        <dbReference type="PIRSR" id="PIRSR639901-2"/>
    </source>
</evidence>
<accession>A0A6M4GP91</accession>
<dbReference type="Proteomes" id="UP000501534">
    <property type="component" value="Chromosome"/>
</dbReference>
<keyword evidence="14" id="KW-0328">Glycosyltransferase</keyword>
<dbReference type="InterPro" id="IPR001296">
    <property type="entry name" value="Glyco_trans_1"/>
</dbReference>
<dbReference type="GO" id="GO:0009245">
    <property type="term" value="P:lipid A biosynthetic process"/>
    <property type="evidence" value="ECO:0007669"/>
    <property type="project" value="TreeGrafter"/>
</dbReference>
<comment type="function">
    <text evidence="11">Involved in lipopolysaccharide (LPS) biosynthesis. Catalyzes the transfer of 3-deoxy-D-manno-octulosonate (Kdo) residue(s) from CMP-Kdo to lipid IV(A), the tetraacyldisaccharide-1,4'-bisphosphate precursor of lipid A.</text>
</comment>
<evidence type="ECO:0000256" key="1">
    <source>
        <dbReference type="ARBA" id="ARBA00004196"/>
    </source>
</evidence>
<keyword evidence="6 11" id="KW-0808">Transferase</keyword>
<dbReference type="NCBIfam" id="NF004386">
    <property type="entry name" value="PRK05749.1-2"/>
    <property type="match status" value="1"/>
</dbReference>
<dbReference type="PANTHER" id="PTHR42755:SF1">
    <property type="entry name" value="3-DEOXY-D-MANNO-OCTULOSONIC ACID TRANSFERASE, MITOCHONDRIAL-RELATED"/>
    <property type="match status" value="1"/>
</dbReference>
<evidence type="ECO:0000256" key="6">
    <source>
        <dbReference type="ARBA" id="ARBA00022679"/>
    </source>
</evidence>
<dbReference type="InterPro" id="IPR039901">
    <property type="entry name" value="Kdotransferase"/>
</dbReference>
<evidence type="ECO:0000313" key="14">
    <source>
        <dbReference type="EMBL" id="QJR09022.1"/>
    </source>
</evidence>
<dbReference type="GO" id="GO:0005886">
    <property type="term" value="C:plasma membrane"/>
    <property type="evidence" value="ECO:0007669"/>
    <property type="project" value="UniProtKB-SubCell"/>
</dbReference>
<dbReference type="GO" id="GO:0009244">
    <property type="term" value="P:lipopolysaccharide core region biosynthetic process"/>
    <property type="evidence" value="ECO:0007669"/>
    <property type="project" value="UniProtKB-UniRule"/>
</dbReference>
<keyword evidence="11" id="KW-1003">Cell membrane</keyword>
<keyword evidence="15" id="KW-1185">Reference proteome</keyword>
<dbReference type="Pfam" id="PF00534">
    <property type="entry name" value="Glycos_transf_1"/>
    <property type="match status" value="1"/>
</dbReference>
<dbReference type="RefSeq" id="WP_171088725.1">
    <property type="nucleotide sequence ID" value="NZ_CP053069.1"/>
</dbReference>
<evidence type="ECO:0000256" key="8">
    <source>
        <dbReference type="ARBA" id="ARBA00049183"/>
    </source>
</evidence>
<feature type="domain" description="Glycosyl transferase family 1" evidence="12">
    <location>
        <begin position="288"/>
        <end position="394"/>
    </location>
</feature>
<keyword evidence="5" id="KW-0472">Membrane</keyword>
<evidence type="ECO:0000256" key="3">
    <source>
        <dbReference type="ARBA" id="ARBA00012621"/>
    </source>
</evidence>
<comment type="subcellular location">
    <subcellularLocation>
        <location evidence="1">Cell envelope</location>
    </subcellularLocation>
    <subcellularLocation>
        <location evidence="11">Cell membrane</location>
    </subcellularLocation>
</comment>
<evidence type="ECO:0000313" key="15">
    <source>
        <dbReference type="Proteomes" id="UP000501534"/>
    </source>
</evidence>
<keyword evidence="11" id="KW-0448">Lipopolysaccharide biosynthesis</keyword>
<organism evidence="14 15">
    <name type="scientific">Usitatibacter rugosus</name>
    <dbReference type="NCBI Taxonomy" id="2732067"/>
    <lineage>
        <taxon>Bacteria</taxon>
        <taxon>Pseudomonadati</taxon>
        <taxon>Pseudomonadota</taxon>
        <taxon>Betaproteobacteria</taxon>
        <taxon>Nitrosomonadales</taxon>
        <taxon>Usitatibacteraceae</taxon>
        <taxon>Usitatibacter</taxon>
    </lineage>
</organism>
<dbReference type="Gene3D" id="3.40.50.11720">
    <property type="entry name" value="3-Deoxy-D-manno-octulosonic-acid transferase, N-terminal domain"/>
    <property type="match status" value="1"/>
</dbReference>
<comment type="pathway">
    <text evidence="2 11">Bacterial outer membrane biogenesis; LPS core biosynthesis.</text>
</comment>
<dbReference type="InterPro" id="IPR038107">
    <property type="entry name" value="Glycos_transf_N_sf"/>
</dbReference>
<dbReference type="KEGG" id="uru:DSM104443_00057"/>
<evidence type="ECO:0000259" key="12">
    <source>
        <dbReference type="Pfam" id="PF00534"/>
    </source>
</evidence>
<evidence type="ECO:0000256" key="9">
    <source>
        <dbReference type="PIRSR" id="PIRSR639901-1"/>
    </source>
</evidence>
<dbReference type="GO" id="GO:0030313">
    <property type="term" value="C:cell envelope"/>
    <property type="evidence" value="ECO:0007669"/>
    <property type="project" value="UniProtKB-SubCell"/>
</dbReference>
<feature type="site" description="Transition state stabilizer" evidence="10">
    <location>
        <position position="206"/>
    </location>
</feature>